<dbReference type="Proteomes" id="UP000215595">
    <property type="component" value="Unassembled WGS sequence"/>
</dbReference>
<dbReference type="AlphaFoldDB" id="A0A258FMM9"/>
<evidence type="ECO:0008006" key="4">
    <source>
        <dbReference type="Google" id="ProtNLM"/>
    </source>
</evidence>
<feature type="compositionally biased region" description="Polar residues" evidence="1">
    <location>
        <begin position="144"/>
        <end position="154"/>
    </location>
</feature>
<comment type="caution">
    <text evidence="2">The sequence shown here is derived from an EMBL/GenBank/DDBJ whole genome shotgun (WGS) entry which is preliminary data.</text>
</comment>
<dbReference type="EMBL" id="NCEB01000014">
    <property type="protein sequence ID" value="OYX33751.1"/>
    <property type="molecule type" value="Genomic_DNA"/>
</dbReference>
<organism evidence="2 3">
    <name type="scientific">Brevundimonas subvibrioides</name>
    <dbReference type="NCBI Taxonomy" id="74313"/>
    <lineage>
        <taxon>Bacteria</taxon>
        <taxon>Pseudomonadati</taxon>
        <taxon>Pseudomonadota</taxon>
        <taxon>Alphaproteobacteria</taxon>
        <taxon>Caulobacterales</taxon>
        <taxon>Caulobacteraceae</taxon>
        <taxon>Brevundimonas</taxon>
    </lineage>
</organism>
<evidence type="ECO:0000256" key="1">
    <source>
        <dbReference type="SAM" id="MobiDB-lite"/>
    </source>
</evidence>
<accession>A0A258FMM9</accession>
<evidence type="ECO:0000313" key="2">
    <source>
        <dbReference type="EMBL" id="OYX33751.1"/>
    </source>
</evidence>
<feature type="region of interest" description="Disordered" evidence="1">
    <location>
        <begin position="144"/>
        <end position="169"/>
    </location>
</feature>
<gene>
    <name evidence="2" type="ORF">B7Z01_08345</name>
</gene>
<evidence type="ECO:0000313" key="3">
    <source>
        <dbReference type="Proteomes" id="UP000215595"/>
    </source>
</evidence>
<proteinExistence type="predicted"/>
<reference evidence="2 3" key="1">
    <citation type="submission" date="2017-03" db="EMBL/GenBank/DDBJ databases">
        <title>Lifting the veil on microbial sulfur biogeochemistry in mining wastewaters.</title>
        <authorList>
            <person name="Kantor R.S."/>
            <person name="Colenbrander Nelson T."/>
            <person name="Marshall S."/>
            <person name="Bennett D."/>
            <person name="Apte S."/>
            <person name="Camacho D."/>
            <person name="Thomas B.C."/>
            <person name="Warren L.A."/>
            <person name="Banfield J.F."/>
        </authorList>
    </citation>
    <scope>NUCLEOTIDE SEQUENCE [LARGE SCALE GENOMIC DNA]</scope>
    <source>
        <strain evidence="2">32-69-9</strain>
    </source>
</reference>
<protein>
    <recommendedName>
        <fullName evidence="4">DUF1579 domain-containing protein</fullName>
    </recommendedName>
</protein>
<sequence>MLMTLTLIAALQTAPVAPPAPIDCSDPDHRAFDFWLGDWDVRQTGSEAVVAHSVISSTAGGCAIEEDYRQTVGPGGAPLTYHGVSFSVFDARRGEVWRQFYIDSGGGVTVFEGGVGDGAMVLVASGQPGAMQRMTVAAQADGSVRQQGESSTDGGATWTPGYDFTYRRR</sequence>
<name>A0A258FMM9_9CAUL</name>